<proteinExistence type="predicted"/>
<comment type="caution">
    <text evidence="1">The sequence shown here is derived from an EMBL/GenBank/DDBJ whole genome shotgun (WGS) entry which is preliminary data.</text>
</comment>
<name>A0AAE1BC65_9GAST</name>
<evidence type="ECO:0000313" key="2">
    <source>
        <dbReference type="Proteomes" id="UP001283361"/>
    </source>
</evidence>
<protein>
    <submittedName>
        <fullName evidence="1">Uncharacterized protein</fullName>
    </submittedName>
</protein>
<accession>A0AAE1BC65</accession>
<organism evidence="1 2">
    <name type="scientific">Elysia crispata</name>
    <name type="common">lettuce slug</name>
    <dbReference type="NCBI Taxonomy" id="231223"/>
    <lineage>
        <taxon>Eukaryota</taxon>
        <taxon>Metazoa</taxon>
        <taxon>Spiralia</taxon>
        <taxon>Lophotrochozoa</taxon>
        <taxon>Mollusca</taxon>
        <taxon>Gastropoda</taxon>
        <taxon>Heterobranchia</taxon>
        <taxon>Euthyneura</taxon>
        <taxon>Panpulmonata</taxon>
        <taxon>Sacoglossa</taxon>
        <taxon>Placobranchoidea</taxon>
        <taxon>Plakobranchidae</taxon>
        <taxon>Elysia</taxon>
    </lineage>
</organism>
<sequence>MKMTTNMFCQGLAPTTPLRKVIMLPETDEFKACVFTQRLVVFNETLSALGKHGRDTAVLWHEAIAGRKDDNISSAFHKFIESLRDVKDIVEAVTAAKCEPVQMTHNDFMEWKSGVSQHTLKQLGEQRPYLQENSDCNFLRRL</sequence>
<evidence type="ECO:0000313" key="1">
    <source>
        <dbReference type="EMBL" id="KAK3803284.1"/>
    </source>
</evidence>
<dbReference type="EMBL" id="JAWDGP010000167">
    <property type="protein sequence ID" value="KAK3803284.1"/>
    <property type="molecule type" value="Genomic_DNA"/>
</dbReference>
<reference evidence="1" key="1">
    <citation type="journal article" date="2023" name="G3 (Bethesda)">
        <title>A reference genome for the long-term kleptoplast-retaining sea slug Elysia crispata morphotype clarki.</title>
        <authorList>
            <person name="Eastman K.E."/>
            <person name="Pendleton A.L."/>
            <person name="Shaikh M.A."/>
            <person name="Suttiyut T."/>
            <person name="Ogas R."/>
            <person name="Tomko P."/>
            <person name="Gavelis G."/>
            <person name="Widhalm J.R."/>
            <person name="Wisecaver J.H."/>
        </authorList>
    </citation>
    <scope>NUCLEOTIDE SEQUENCE</scope>
    <source>
        <strain evidence="1">ECLA1</strain>
    </source>
</reference>
<keyword evidence="2" id="KW-1185">Reference proteome</keyword>
<gene>
    <name evidence="1" type="ORF">RRG08_021482</name>
</gene>
<dbReference type="Proteomes" id="UP001283361">
    <property type="component" value="Unassembled WGS sequence"/>
</dbReference>
<dbReference type="AlphaFoldDB" id="A0AAE1BC65"/>